<protein>
    <submittedName>
        <fullName evidence="2">Helix-turn-helix transcriptional regulator</fullName>
    </submittedName>
</protein>
<accession>A0ABX0J8J5</accession>
<evidence type="ECO:0000259" key="1">
    <source>
        <dbReference type="PROSITE" id="PS50943"/>
    </source>
</evidence>
<dbReference type="InterPro" id="IPR010982">
    <property type="entry name" value="Lambda_DNA-bd_dom_sf"/>
</dbReference>
<organism evidence="2 3">
    <name type="scientific">Paenibacillus agricola</name>
    <dbReference type="NCBI Taxonomy" id="2716264"/>
    <lineage>
        <taxon>Bacteria</taxon>
        <taxon>Bacillati</taxon>
        <taxon>Bacillota</taxon>
        <taxon>Bacilli</taxon>
        <taxon>Bacillales</taxon>
        <taxon>Paenibacillaceae</taxon>
        <taxon>Paenibacillus</taxon>
    </lineage>
</organism>
<dbReference type="Proteomes" id="UP001165962">
    <property type="component" value="Unassembled WGS sequence"/>
</dbReference>
<keyword evidence="3" id="KW-1185">Reference proteome</keyword>
<dbReference type="Pfam" id="PF13443">
    <property type="entry name" value="HTH_26"/>
    <property type="match status" value="1"/>
</dbReference>
<reference evidence="2" key="1">
    <citation type="submission" date="2020-03" db="EMBL/GenBank/DDBJ databases">
        <title>Draft sequencing of Paenibacilllus sp. S3N08.</title>
        <authorList>
            <person name="Kim D.-U."/>
        </authorList>
    </citation>
    <scope>NUCLEOTIDE SEQUENCE</scope>
    <source>
        <strain evidence="2">S3N08</strain>
    </source>
</reference>
<sequence length="71" mass="8190">MAIKPVRCLIPSLLEERKMTQQQLIERTGIAKSTISAYSRFHRKAMTLQSAIVIAEVFGVHPRDLYEWDSE</sequence>
<dbReference type="CDD" id="cd00093">
    <property type="entry name" value="HTH_XRE"/>
    <property type="match status" value="1"/>
</dbReference>
<proteinExistence type="predicted"/>
<dbReference type="InterPro" id="IPR001387">
    <property type="entry name" value="Cro/C1-type_HTH"/>
</dbReference>
<dbReference type="EMBL" id="JAAOIW010000005">
    <property type="protein sequence ID" value="NHN31182.1"/>
    <property type="molecule type" value="Genomic_DNA"/>
</dbReference>
<dbReference type="Gene3D" id="1.10.260.40">
    <property type="entry name" value="lambda repressor-like DNA-binding domains"/>
    <property type="match status" value="1"/>
</dbReference>
<evidence type="ECO:0000313" key="3">
    <source>
        <dbReference type="Proteomes" id="UP001165962"/>
    </source>
</evidence>
<feature type="domain" description="HTH cro/C1-type" evidence="1">
    <location>
        <begin position="13"/>
        <end position="65"/>
    </location>
</feature>
<comment type="caution">
    <text evidence="2">The sequence shown here is derived from an EMBL/GenBank/DDBJ whole genome shotgun (WGS) entry which is preliminary data.</text>
</comment>
<evidence type="ECO:0000313" key="2">
    <source>
        <dbReference type="EMBL" id="NHN31182.1"/>
    </source>
</evidence>
<gene>
    <name evidence="2" type="ORF">G9U52_15185</name>
</gene>
<dbReference type="PROSITE" id="PS50943">
    <property type="entry name" value="HTH_CROC1"/>
    <property type="match status" value="1"/>
</dbReference>
<dbReference type="SMART" id="SM00530">
    <property type="entry name" value="HTH_XRE"/>
    <property type="match status" value="1"/>
</dbReference>
<dbReference type="SUPFAM" id="SSF47413">
    <property type="entry name" value="lambda repressor-like DNA-binding domains"/>
    <property type="match status" value="1"/>
</dbReference>
<name>A0ABX0J8J5_9BACL</name>